<sequence>MEKKRIKKYPKSPPSLPTISATFTVEIPSLPKKYPKSTDDTFLIESAFSPIYHNYLQSSSNIFFLKNMTFDYNLDDNSYQVGDRPTMESVIVHNKRH</sequence>
<proteinExistence type="predicted"/>
<protein>
    <submittedName>
        <fullName evidence="1">Uncharacterized protein</fullName>
    </submittedName>
</protein>
<name>A0AAV2CN43_9ROSI</name>
<accession>A0AAV2CN43</accession>
<evidence type="ECO:0000313" key="1">
    <source>
        <dbReference type="EMBL" id="CAL1357218.1"/>
    </source>
</evidence>
<dbReference type="Proteomes" id="UP001497516">
    <property type="component" value="Chromosome 1"/>
</dbReference>
<reference evidence="1 2" key="1">
    <citation type="submission" date="2024-04" db="EMBL/GenBank/DDBJ databases">
        <authorList>
            <person name="Fracassetti M."/>
        </authorList>
    </citation>
    <scope>NUCLEOTIDE SEQUENCE [LARGE SCALE GENOMIC DNA]</scope>
</reference>
<evidence type="ECO:0000313" key="2">
    <source>
        <dbReference type="Proteomes" id="UP001497516"/>
    </source>
</evidence>
<gene>
    <name evidence="1" type="ORF">LTRI10_LOCUS4867</name>
</gene>
<dbReference type="AlphaFoldDB" id="A0AAV2CN43"/>
<organism evidence="1 2">
    <name type="scientific">Linum trigynum</name>
    <dbReference type="NCBI Taxonomy" id="586398"/>
    <lineage>
        <taxon>Eukaryota</taxon>
        <taxon>Viridiplantae</taxon>
        <taxon>Streptophyta</taxon>
        <taxon>Embryophyta</taxon>
        <taxon>Tracheophyta</taxon>
        <taxon>Spermatophyta</taxon>
        <taxon>Magnoliopsida</taxon>
        <taxon>eudicotyledons</taxon>
        <taxon>Gunneridae</taxon>
        <taxon>Pentapetalae</taxon>
        <taxon>rosids</taxon>
        <taxon>fabids</taxon>
        <taxon>Malpighiales</taxon>
        <taxon>Linaceae</taxon>
        <taxon>Linum</taxon>
    </lineage>
</organism>
<dbReference type="EMBL" id="OZ034813">
    <property type="protein sequence ID" value="CAL1357218.1"/>
    <property type="molecule type" value="Genomic_DNA"/>
</dbReference>
<keyword evidence="2" id="KW-1185">Reference proteome</keyword>